<evidence type="ECO:0000259" key="9">
    <source>
        <dbReference type="PROSITE" id="PS51387"/>
    </source>
</evidence>
<dbReference type="InterPro" id="IPR006094">
    <property type="entry name" value="Oxid_FAD_bind_N"/>
</dbReference>
<gene>
    <name evidence="10" type="ORF">BJY26_000937</name>
</gene>
<dbReference type="GO" id="GO:1903457">
    <property type="term" value="P:lactate catabolic process"/>
    <property type="evidence" value="ECO:0007669"/>
    <property type="project" value="TreeGrafter"/>
</dbReference>
<keyword evidence="3" id="KW-0479">Metal-binding</keyword>
<dbReference type="GO" id="GO:0051536">
    <property type="term" value="F:iron-sulfur cluster binding"/>
    <property type="evidence" value="ECO:0007669"/>
    <property type="project" value="UniProtKB-KW"/>
</dbReference>
<dbReference type="PROSITE" id="PS51387">
    <property type="entry name" value="FAD_PCMH"/>
    <property type="match status" value="1"/>
</dbReference>
<dbReference type="AlphaFoldDB" id="A0A7Z0AAI8"/>
<dbReference type="InterPro" id="IPR036318">
    <property type="entry name" value="FAD-bd_PCMH-like_sf"/>
</dbReference>
<dbReference type="InterPro" id="IPR017900">
    <property type="entry name" value="4Fe4S_Fe_S_CS"/>
</dbReference>
<dbReference type="SUPFAM" id="SSF56176">
    <property type="entry name" value="FAD-binding/transporter-associated domain-like"/>
    <property type="match status" value="1"/>
</dbReference>
<reference evidence="10 11" key="1">
    <citation type="submission" date="2020-07" db="EMBL/GenBank/DDBJ databases">
        <title>Sequencing the genomes of 1000 actinobacteria strains.</title>
        <authorList>
            <person name="Klenk H.-P."/>
        </authorList>
    </citation>
    <scope>NUCLEOTIDE SEQUENCE [LARGE SCALE GENOMIC DNA]</scope>
    <source>
        <strain evidence="10 11">DSM 26341</strain>
    </source>
</reference>
<feature type="domain" description="4Fe-4S ferredoxin-type" evidence="8">
    <location>
        <begin position="614"/>
        <end position="645"/>
    </location>
</feature>
<dbReference type="GO" id="GO:0071949">
    <property type="term" value="F:FAD binding"/>
    <property type="evidence" value="ECO:0007669"/>
    <property type="project" value="InterPro"/>
</dbReference>
<dbReference type="SUPFAM" id="SSF46548">
    <property type="entry name" value="alpha-helical ferredoxin"/>
    <property type="match status" value="1"/>
</dbReference>
<keyword evidence="7" id="KW-0411">Iron-sulfur</keyword>
<evidence type="ECO:0000259" key="8">
    <source>
        <dbReference type="PROSITE" id="PS51379"/>
    </source>
</evidence>
<dbReference type="RefSeq" id="WP_179426113.1">
    <property type="nucleotide sequence ID" value="NZ_JACBZP010000001.1"/>
</dbReference>
<evidence type="ECO:0000256" key="5">
    <source>
        <dbReference type="ARBA" id="ARBA00023002"/>
    </source>
</evidence>
<evidence type="ECO:0000256" key="6">
    <source>
        <dbReference type="ARBA" id="ARBA00023004"/>
    </source>
</evidence>
<keyword evidence="6" id="KW-0408">Iron</keyword>
<dbReference type="GO" id="GO:0046872">
    <property type="term" value="F:metal ion binding"/>
    <property type="evidence" value="ECO:0007669"/>
    <property type="project" value="UniProtKB-KW"/>
</dbReference>
<dbReference type="InterPro" id="IPR004017">
    <property type="entry name" value="Cys_rich_dom"/>
</dbReference>
<keyword evidence="11" id="KW-1185">Reference proteome</keyword>
<dbReference type="Gene3D" id="3.30.465.10">
    <property type="match status" value="1"/>
</dbReference>
<name>A0A7Z0AAI8_9MICO</name>
<dbReference type="InterPro" id="IPR016169">
    <property type="entry name" value="FAD-bd_PCMH_sub2"/>
</dbReference>
<dbReference type="PROSITE" id="PS00198">
    <property type="entry name" value="4FE4S_FER_1"/>
    <property type="match status" value="1"/>
</dbReference>
<dbReference type="Pfam" id="PF01565">
    <property type="entry name" value="FAD_binding_4"/>
    <property type="match status" value="1"/>
</dbReference>
<dbReference type="Pfam" id="PF02913">
    <property type="entry name" value="FAD-oxidase_C"/>
    <property type="match status" value="1"/>
</dbReference>
<protein>
    <submittedName>
        <fullName evidence="10">FAD/FMN-containing dehydrogenase/Fe-S oxidoreductase</fullName>
    </submittedName>
</protein>
<proteinExistence type="predicted"/>
<keyword evidence="4" id="KW-0274">FAD</keyword>
<dbReference type="InterPro" id="IPR004113">
    <property type="entry name" value="FAD-bd_oxidored_4_C"/>
</dbReference>
<evidence type="ECO:0000313" key="11">
    <source>
        <dbReference type="Proteomes" id="UP000539111"/>
    </source>
</evidence>
<dbReference type="Pfam" id="PF13183">
    <property type="entry name" value="Fer4_8"/>
    <property type="match status" value="1"/>
</dbReference>
<sequence length="975" mass="105325">MSELLSAAPTYLDRLAGQGIDVETGARRLAEYSYDASNYRIKPSAVIFPRTPDDVVAVARECHAAGVPIVCRGGGTSMAGNAVGSGVVLEFSRHMNRVDDIDADALRARVQPGMVISALADAASAATGGALTFAPDPSSRTRATLGGAIANDACGNHSVRYGRTTDHVIALDLVTADGVRLTAERTGVRATDPGDGRAAARAAELTEQLTALRDENLADFRVELGRIQRQVSGYHLDHLLPEHGFDVARALVGTEGTCAIVVGATVRLVRSPAESKLFCLGYDDIVEAARDVELLREFDPSAIEGIDEAIVKTMRQLVGEDSVTGLPAGHAWLYVVLDGDDAARIDETGRAMMDRLEAAGHMREGLTIEDTGQRAQLWRVRTEGAGYAAHLYTGHEGWPGWEDTAVAPEKLADYLTDFRELLAEFNMPCVMYGHFGAGCMHTRLAFELRTDAGRLRMREFMEAAARLVVHHGGSLSGEHGDGRARSELLPIMYSSRLRAAFADFKRIWDPAGLLNPGTIVDPDSLDDNLALAGVPEREWRTSFHLEEMTHGHRVDPFVRAAQSCVGIGKCRTTSGGVMCPSYRATRDEKDSTRGRARVLQDMVRGASTPEEGWKSDEVRDVLDLCLSCKACSTDCPAGVDMATYKSEFFDHYYSGRVRPLSHYSLGWLPTWLKLAGKVAPLVNAVLATPAAKVAARAGGLTDKRRMPKFASSAALRRALGKSALGKSATNRHADTVLVIDSFTKGFRPHVAESARRVLGSAGRTVECNADACCGLTWISTGQLDKAKAQMRRAVKTLDDGTDRPVVVPEPSCAAAFKKDMPELVQTDASRRVAGRVRSFAAYVGELADGGFTPEWREGRAPEAVTVQTHCHEYSVFGAKTQERTLKSIGVGAVREATGCCGVAGNFGFEKEHFDVSVQVAEQALAPALRETGRQTPVLTDGFSCLMQVDYLEPNRVPLHLAELIDERTTDSGRRN</sequence>
<dbReference type="GO" id="GO:0008720">
    <property type="term" value="F:D-lactate dehydrogenase (NAD+) activity"/>
    <property type="evidence" value="ECO:0007669"/>
    <property type="project" value="TreeGrafter"/>
</dbReference>
<feature type="domain" description="FAD-binding PCMH-type" evidence="9">
    <location>
        <begin position="39"/>
        <end position="271"/>
    </location>
</feature>
<dbReference type="Pfam" id="PF02754">
    <property type="entry name" value="CCG"/>
    <property type="match status" value="1"/>
</dbReference>
<dbReference type="InterPro" id="IPR017896">
    <property type="entry name" value="4Fe4S_Fe-S-bd"/>
</dbReference>
<evidence type="ECO:0000256" key="3">
    <source>
        <dbReference type="ARBA" id="ARBA00022723"/>
    </source>
</evidence>
<keyword evidence="2" id="KW-0285">Flavoprotein</keyword>
<organism evidence="10 11">
    <name type="scientific">Spelaeicoccus albus</name>
    <dbReference type="NCBI Taxonomy" id="1280376"/>
    <lineage>
        <taxon>Bacteria</taxon>
        <taxon>Bacillati</taxon>
        <taxon>Actinomycetota</taxon>
        <taxon>Actinomycetes</taxon>
        <taxon>Micrococcales</taxon>
        <taxon>Brevibacteriaceae</taxon>
        <taxon>Spelaeicoccus</taxon>
    </lineage>
</organism>
<evidence type="ECO:0000256" key="2">
    <source>
        <dbReference type="ARBA" id="ARBA00022630"/>
    </source>
</evidence>
<dbReference type="SUPFAM" id="SSF55103">
    <property type="entry name" value="FAD-linked oxidases, C-terminal domain"/>
    <property type="match status" value="1"/>
</dbReference>
<evidence type="ECO:0000256" key="7">
    <source>
        <dbReference type="ARBA" id="ARBA00023014"/>
    </source>
</evidence>
<dbReference type="Gene3D" id="3.30.70.2740">
    <property type="match status" value="1"/>
</dbReference>
<evidence type="ECO:0000313" key="10">
    <source>
        <dbReference type="EMBL" id="NYI66631.1"/>
    </source>
</evidence>
<dbReference type="PANTHER" id="PTHR11748">
    <property type="entry name" value="D-LACTATE DEHYDROGENASE"/>
    <property type="match status" value="1"/>
</dbReference>
<comment type="caution">
    <text evidence="10">The sequence shown here is derived from an EMBL/GenBank/DDBJ whole genome shotgun (WGS) entry which is preliminary data.</text>
</comment>
<dbReference type="InterPro" id="IPR016164">
    <property type="entry name" value="FAD-linked_Oxase-like_C"/>
</dbReference>
<evidence type="ECO:0000256" key="1">
    <source>
        <dbReference type="ARBA" id="ARBA00001974"/>
    </source>
</evidence>
<dbReference type="GO" id="GO:0004458">
    <property type="term" value="F:D-lactate dehydrogenase (cytochrome) activity"/>
    <property type="evidence" value="ECO:0007669"/>
    <property type="project" value="TreeGrafter"/>
</dbReference>
<accession>A0A7Z0AAI8</accession>
<keyword evidence="5" id="KW-0560">Oxidoreductase</keyword>
<dbReference type="PROSITE" id="PS51379">
    <property type="entry name" value="4FE4S_FER_2"/>
    <property type="match status" value="1"/>
</dbReference>
<dbReference type="Proteomes" id="UP000539111">
    <property type="component" value="Unassembled WGS sequence"/>
</dbReference>
<dbReference type="EMBL" id="JACBZP010000001">
    <property type="protein sequence ID" value="NYI66631.1"/>
    <property type="molecule type" value="Genomic_DNA"/>
</dbReference>
<evidence type="ECO:0000256" key="4">
    <source>
        <dbReference type="ARBA" id="ARBA00022827"/>
    </source>
</evidence>
<dbReference type="PANTHER" id="PTHR11748:SF119">
    <property type="entry name" value="D-2-HYDROXYGLUTARATE DEHYDROGENASE"/>
    <property type="match status" value="1"/>
</dbReference>
<comment type="cofactor">
    <cofactor evidence="1">
        <name>FAD</name>
        <dbReference type="ChEBI" id="CHEBI:57692"/>
    </cofactor>
</comment>
<dbReference type="InterPro" id="IPR016166">
    <property type="entry name" value="FAD-bd_PCMH"/>
</dbReference>